<dbReference type="WBParaSite" id="HPLM_0000841801-mRNA-1">
    <property type="protein sequence ID" value="HPLM_0000841801-mRNA-1"/>
    <property type="gene ID" value="HPLM_0000841801"/>
</dbReference>
<reference evidence="1" key="1">
    <citation type="submission" date="2017-02" db="UniProtKB">
        <authorList>
            <consortium name="WormBaseParasite"/>
        </authorList>
    </citation>
    <scope>IDENTIFICATION</scope>
</reference>
<name>A0A0N4WCY8_HAEPC</name>
<dbReference type="AlphaFoldDB" id="A0A0N4WCY8"/>
<accession>A0A0N4WCY8</accession>
<organism evidence="1">
    <name type="scientific">Haemonchus placei</name>
    <name type="common">Barber's pole worm</name>
    <dbReference type="NCBI Taxonomy" id="6290"/>
    <lineage>
        <taxon>Eukaryota</taxon>
        <taxon>Metazoa</taxon>
        <taxon>Ecdysozoa</taxon>
        <taxon>Nematoda</taxon>
        <taxon>Chromadorea</taxon>
        <taxon>Rhabditida</taxon>
        <taxon>Rhabditina</taxon>
        <taxon>Rhabditomorpha</taxon>
        <taxon>Strongyloidea</taxon>
        <taxon>Trichostrongylidae</taxon>
        <taxon>Haemonchus</taxon>
    </lineage>
</organism>
<proteinExistence type="predicted"/>
<evidence type="ECO:0000313" key="1">
    <source>
        <dbReference type="WBParaSite" id="HPLM_0000841801-mRNA-1"/>
    </source>
</evidence>
<sequence>LERDSTHLGYQYPLPLLKKHHDKPPYALVIQKPSITLLNTPSSLYGYSVLRYQRKRTRPISHYQGRMVVNYRRLFVDLDNSSSSGHTSHYLLSRGIDTFCTSTLSSRVRWECDCVFLIKVFLRRACST</sequence>
<protein>
    <submittedName>
        <fullName evidence="1">Ovule protein</fullName>
    </submittedName>
</protein>